<comment type="similarity">
    <text evidence="1">Belongs to the enoyl-CoA hydratase/isomerase family.</text>
</comment>
<organism evidence="2 3">
    <name type="scientific">Dactylosporangium sucinum</name>
    <dbReference type="NCBI Taxonomy" id="1424081"/>
    <lineage>
        <taxon>Bacteria</taxon>
        <taxon>Bacillati</taxon>
        <taxon>Actinomycetota</taxon>
        <taxon>Actinomycetes</taxon>
        <taxon>Micromonosporales</taxon>
        <taxon>Micromonosporaceae</taxon>
        <taxon>Dactylosporangium</taxon>
    </lineage>
</organism>
<dbReference type="RefSeq" id="WP_190256341.1">
    <property type="nucleotide sequence ID" value="NZ_BMPI01000070.1"/>
</dbReference>
<sequence length="248" mass="26474">MPSGLVRTFDDDGIRTVTLHRPEKRNALSRAMQVDLCDVLAAADQDAAVRAVVLTGTDPAFCAGLDFTDRDQFADRYGNQFRHHPARALRAMTKPVVCAVNGACVSGGLEVALSASFIVASDRASFADTHARLGVVPTWGLTALLPRAVGVRRARELSVTGRTVPAAEAAAIGLANHVVPHEQLLAFTHALVRQVPATTAVRDVLRLYDRAEAAAVAAPLEMEWAAMLDRPFDAEAFAAAGRDVARRS</sequence>
<keyword evidence="3" id="KW-1185">Reference proteome</keyword>
<reference evidence="2" key="2">
    <citation type="submission" date="2020-09" db="EMBL/GenBank/DDBJ databases">
        <authorList>
            <person name="Sun Q."/>
            <person name="Ohkuma M."/>
        </authorList>
    </citation>
    <scope>NUCLEOTIDE SEQUENCE</scope>
    <source>
        <strain evidence="2">JCM 19831</strain>
    </source>
</reference>
<dbReference type="GO" id="GO:0003824">
    <property type="term" value="F:catalytic activity"/>
    <property type="evidence" value="ECO:0007669"/>
    <property type="project" value="UniProtKB-ARBA"/>
</dbReference>
<dbReference type="PANTHER" id="PTHR43802:SF1">
    <property type="entry name" value="IP11341P-RELATED"/>
    <property type="match status" value="1"/>
</dbReference>
<evidence type="ECO:0000313" key="3">
    <source>
        <dbReference type="Proteomes" id="UP000642070"/>
    </source>
</evidence>
<dbReference type="EMBL" id="BMPI01000070">
    <property type="protein sequence ID" value="GGM75457.1"/>
    <property type="molecule type" value="Genomic_DNA"/>
</dbReference>
<evidence type="ECO:0000256" key="1">
    <source>
        <dbReference type="ARBA" id="ARBA00005254"/>
    </source>
</evidence>
<proteinExistence type="inferred from homology"/>
<protein>
    <submittedName>
        <fullName evidence="2">Enoyl-CoA hydratase</fullName>
    </submittedName>
</protein>
<dbReference type="AlphaFoldDB" id="A0A917UCU0"/>
<name>A0A917UCU0_9ACTN</name>
<dbReference type="Gene3D" id="3.90.226.10">
    <property type="entry name" value="2-enoyl-CoA Hydratase, Chain A, domain 1"/>
    <property type="match status" value="1"/>
</dbReference>
<gene>
    <name evidence="2" type="primary">paaG</name>
    <name evidence="2" type="ORF">GCM10007977_091290</name>
</gene>
<comment type="caution">
    <text evidence="2">The sequence shown here is derived from an EMBL/GenBank/DDBJ whole genome shotgun (WGS) entry which is preliminary data.</text>
</comment>
<dbReference type="InterPro" id="IPR029045">
    <property type="entry name" value="ClpP/crotonase-like_dom_sf"/>
</dbReference>
<reference evidence="2" key="1">
    <citation type="journal article" date="2014" name="Int. J. Syst. Evol. Microbiol.">
        <title>Complete genome sequence of Corynebacterium casei LMG S-19264T (=DSM 44701T), isolated from a smear-ripened cheese.</title>
        <authorList>
            <consortium name="US DOE Joint Genome Institute (JGI-PGF)"/>
            <person name="Walter F."/>
            <person name="Albersmeier A."/>
            <person name="Kalinowski J."/>
            <person name="Ruckert C."/>
        </authorList>
    </citation>
    <scope>NUCLEOTIDE SEQUENCE</scope>
    <source>
        <strain evidence="2">JCM 19831</strain>
    </source>
</reference>
<dbReference type="PANTHER" id="PTHR43802">
    <property type="entry name" value="ENOYL-COA HYDRATASE"/>
    <property type="match status" value="1"/>
</dbReference>
<dbReference type="InterPro" id="IPR001753">
    <property type="entry name" value="Enoyl-CoA_hydra/iso"/>
</dbReference>
<evidence type="ECO:0000313" key="2">
    <source>
        <dbReference type="EMBL" id="GGM75457.1"/>
    </source>
</evidence>
<accession>A0A917UCU0</accession>
<dbReference type="Proteomes" id="UP000642070">
    <property type="component" value="Unassembled WGS sequence"/>
</dbReference>
<dbReference type="CDD" id="cd06558">
    <property type="entry name" value="crotonase-like"/>
    <property type="match status" value="1"/>
</dbReference>
<dbReference type="Pfam" id="PF00378">
    <property type="entry name" value="ECH_1"/>
    <property type="match status" value="1"/>
</dbReference>
<dbReference type="SUPFAM" id="SSF52096">
    <property type="entry name" value="ClpP/crotonase"/>
    <property type="match status" value="1"/>
</dbReference>